<dbReference type="RefSeq" id="XP_002999915.1">
    <property type="nucleotide sequence ID" value="XM_002999869.1"/>
</dbReference>
<keyword evidence="2" id="KW-1185">Reference proteome</keyword>
<evidence type="ECO:0000313" key="2">
    <source>
        <dbReference type="Proteomes" id="UP000008698"/>
    </source>
</evidence>
<dbReference type="HOGENOM" id="CLU_1210527_0_0_1"/>
<dbReference type="Gene3D" id="3.30.70.100">
    <property type="match status" value="1"/>
</dbReference>
<dbReference type="eggNOG" id="ENOG502TA24">
    <property type="taxonomic scope" value="Eukaryota"/>
</dbReference>
<dbReference type="OrthoDB" id="5328688at2759"/>
<dbReference type="KEGG" id="val:VDBG_09955"/>
<proteinExistence type="predicted"/>
<accession>C9SYI0</accession>
<protein>
    <recommendedName>
        <fullName evidence="3">ABM domain-containing protein</fullName>
    </recommendedName>
</protein>
<dbReference type="GeneID" id="9531734"/>
<evidence type="ECO:0008006" key="3">
    <source>
        <dbReference type="Google" id="ProtNLM"/>
    </source>
</evidence>
<dbReference type="OMA" id="TYYFGLP"/>
<name>C9SYI0_VERA1</name>
<sequence length="250" mass="28581">MALDTARKELPKRREPISMPSVPLIHDKLILFGNVNIIPDHYNDWQTAYDKLAAHVSQNEPDTYSYYFGIPLEYAAEPSRTDHMFAFEMYGTRDDLYETHLKSEPMTQAFLPSALPLMTTGLDLVHYSVVGGFLDIFGDKAECGIMRDIQIRCIDEAARQKLLDALKMVCRSVEVAQRQDGMGEILTFLGLKSLDNDVGARIYARYKDRSAMEAWQRSDIVQEFWRVVKGNVADMTSRAYVPNGKGWLWK</sequence>
<dbReference type="AlphaFoldDB" id="C9SYI0"/>
<dbReference type="Proteomes" id="UP000008698">
    <property type="component" value="Unassembled WGS sequence"/>
</dbReference>
<evidence type="ECO:0000313" key="1">
    <source>
        <dbReference type="EMBL" id="EEY23845.1"/>
    </source>
</evidence>
<organism evidence="2">
    <name type="scientific">Verticillium alfalfae (strain VaMs.102 / ATCC MYA-4576 / FGSC 10136)</name>
    <name type="common">Verticillium wilt of alfalfa</name>
    <name type="synonym">Verticillium albo-atrum</name>
    <dbReference type="NCBI Taxonomy" id="526221"/>
    <lineage>
        <taxon>Eukaryota</taxon>
        <taxon>Fungi</taxon>
        <taxon>Dikarya</taxon>
        <taxon>Ascomycota</taxon>
        <taxon>Pezizomycotina</taxon>
        <taxon>Sordariomycetes</taxon>
        <taxon>Hypocreomycetidae</taxon>
        <taxon>Glomerellales</taxon>
        <taxon>Plectosphaerellaceae</taxon>
        <taxon>Verticillium</taxon>
    </lineage>
</organism>
<reference evidence="2" key="1">
    <citation type="journal article" date="2011" name="PLoS Pathog.">
        <title>Comparative genomics yields insights into niche adaptation of plant vascular wilt pathogens.</title>
        <authorList>
            <person name="Klosterman S.J."/>
            <person name="Subbarao K.V."/>
            <person name="Kang S."/>
            <person name="Veronese P."/>
            <person name="Gold S.E."/>
            <person name="Thomma B.P.H.J."/>
            <person name="Chen Z."/>
            <person name="Henrissat B."/>
            <person name="Lee Y.-H."/>
            <person name="Park J."/>
            <person name="Garcia-Pedrajas M.D."/>
            <person name="Barbara D.J."/>
            <person name="Anchieta A."/>
            <person name="de Jonge R."/>
            <person name="Santhanam P."/>
            <person name="Maruthachalam K."/>
            <person name="Atallah Z."/>
            <person name="Amyotte S.G."/>
            <person name="Paz Z."/>
            <person name="Inderbitzin P."/>
            <person name="Hayes R.J."/>
            <person name="Heiman D.I."/>
            <person name="Young S."/>
            <person name="Zeng Q."/>
            <person name="Engels R."/>
            <person name="Galagan J."/>
            <person name="Cuomo C.A."/>
            <person name="Dobinson K.F."/>
            <person name="Ma L.-J."/>
        </authorList>
    </citation>
    <scope>NUCLEOTIDE SEQUENCE [LARGE SCALE GENOMIC DNA]</scope>
    <source>
        <strain evidence="2">VaMs.102 / ATCC MYA-4576 / FGSC 10136</strain>
    </source>
</reference>
<dbReference type="EMBL" id="DS985230">
    <property type="protein sequence ID" value="EEY23845.1"/>
    <property type="molecule type" value="Genomic_DNA"/>
</dbReference>
<gene>
    <name evidence="1" type="ORF">VDBG_09955</name>
</gene>